<dbReference type="Pfam" id="PF00440">
    <property type="entry name" value="TetR_N"/>
    <property type="match status" value="1"/>
</dbReference>
<dbReference type="InterPro" id="IPR009057">
    <property type="entry name" value="Homeodomain-like_sf"/>
</dbReference>
<protein>
    <submittedName>
        <fullName evidence="6">TetR family transcriptional regulator</fullName>
    </submittedName>
</protein>
<dbReference type="InterPro" id="IPR050109">
    <property type="entry name" value="HTH-type_TetR-like_transc_reg"/>
</dbReference>
<dbReference type="Gene3D" id="1.10.357.10">
    <property type="entry name" value="Tetracycline Repressor, domain 2"/>
    <property type="match status" value="1"/>
</dbReference>
<dbReference type="PANTHER" id="PTHR30055:SF234">
    <property type="entry name" value="HTH-TYPE TRANSCRIPTIONAL REGULATOR BETI"/>
    <property type="match status" value="1"/>
</dbReference>
<dbReference type="EMBL" id="JAMPLM010000048">
    <property type="protein sequence ID" value="MEP1061924.1"/>
    <property type="molecule type" value="Genomic_DNA"/>
</dbReference>
<dbReference type="InterPro" id="IPR036271">
    <property type="entry name" value="Tet_transcr_reg_TetR-rel_C_sf"/>
</dbReference>
<sequence>MVPIKKSQARSLTHSTLLRAAAQVILDKGVEALTLDAVAHQAGVSKGGLLYHFPSKNALVVGLGEQLIQDFEAALQAEFDQDDAPGTPGQWVRAYIRSTLRMSKQSLALIARLTSLIVEMPPELLQFAEAYEQRCRQRLETDGLDPTQATIIQLAIDGLWFSEVFQLGAPEEPRRAQVVERLLAMTRVSS</sequence>
<dbReference type="SUPFAM" id="SSF48498">
    <property type="entry name" value="Tetracyclin repressor-like, C-terminal domain"/>
    <property type="match status" value="1"/>
</dbReference>
<evidence type="ECO:0000256" key="1">
    <source>
        <dbReference type="ARBA" id="ARBA00023015"/>
    </source>
</evidence>
<dbReference type="InterPro" id="IPR001647">
    <property type="entry name" value="HTH_TetR"/>
</dbReference>
<name>A0ABV0KRR8_9CYAN</name>
<evidence type="ECO:0000313" key="6">
    <source>
        <dbReference type="EMBL" id="MEP1061924.1"/>
    </source>
</evidence>
<accession>A0ABV0KRR8</accession>
<evidence type="ECO:0000256" key="4">
    <source>
        <dbReference type="PROSITE-ProRule" id="PRU00335"/>
    </source>
</evidence>
<dbReference type="SUPFAM" id="SSF46689">
    <property type="entry name" value="Homeodomain-like"/>
    <property type="match status" value="1"/>
</dbReference>
<evidence type="ECO:0000256" key="3">
    <source>
        <dbReference type="ARBA" id="ARBA00023163"/>
    </source>
</evidence>
<dbReference type="PRINTS" id="PR00455">
    <property type="entry name" value="HTHTETR"/>
</dbReference>
<proteinExistence type="predicted"/>
<evidence type="ECO:0000256" key="2">
    <source>
        <dbReference type="ARBA" id="ARBA00023125"/>
    </source>
</evidence>
<reference evidence="6 7" key="1">
    <citation type="submission" date="2022-04" db="EMBL/GenBank/DDBJ databases">
        <title>Positive selection, recombination, and allopatry shape intraspecific diversity of widespread and dominant cyanobacteria.</title>
        <authorList>
            <person name="Wei J."/>
            <person name="Shu W."/>
            <person name="Hu C."/>
        </authorList>
    </citation>
    <scope>NUCLEOTIDE SEQUENCE [LARGE SCALE GENOMIC DNA]</scope>
    <source>
        <strain evidence="6 7">AS-A4</strain>
    </source>
</reference>
<keyword evidence="1" id="KW-0805">Transcription regulation</keyword>
<evidence type="ECO:0000259" key="5">
    <source>
        <dbReference type="PROSITE" id="PS50977"/>
    </source>
</evidence>
<organism evidence="6 7">
    <name type="scientific">Stenomitos frigidus AS-A4</name>
    <dbReference type="NCBI Taxonomy" id="2933935"/>
    <lineage>
        <taxon>Bacteria</taxon>
        <taxon>Bacillati</taxon>
        <taxon>Cyanobacteriota</taxon>
        <taxon>Cyanophyceae</taxon>
        <taxon>Leptolyngbyales</taxon>
        <taxon>Leptolyngbyaceae</taxon>
        <taxon>Stenomitos</taxon>
    </lineage>
</organism>
<dbReference type="PANTHER" id="PTHR30055">
    <property type="entry name" value="HTH-TYPE TRANSCRIPTIONAL REGULATOR RUTR"/>
    <property type="match status" value="1"/>
</dbReference>
<feature type="domain" description="HTH tetR-type" evidence="5">
    <location>
        <begin position="11"/>
        <end position="71"/>
    </location>
</feature>
<keyword evidence="2 4" id="KW-0238">DNA-binding</keyword>
<keyword evidence="7" id="KW-1185">Reference proteome</keyword>
<feature type="DNA-binding region" description="H-T-H motif" evidence="4">
    <location>
        <begin position="34"/>
        <end position="53"/>
    </location>
</feature>
<dbReference type="InterPro" id="IPR041479">
    <property type="entry name" value="TetR_CgmR_C"/>
</dbReference>
<gene>
    <name evidence="6" type="ORF">NDI38_26475</name>
</gene>
<keyword evidence="3" id="KW-0804">Transcription</keyword>
<dbReference type="RefSeq" id="WP_190455452.1">
    <property type="nucleotide sequence ID" value="NZ_JAMPLM010000048.1"/>
</dbReference>
<comment type="caution">
    <text evidence="6">The sequence shown here is derived from an EMBL/GenBank/DDBJ whole genome shotgun (WGS) entry which is preliminary data.</text>
</comment>
<dbReference type="PROSITE" id="PS50977">
    <property type="entry name" value="HTH_TETR_2"/>
    <property type="match status" value="1"/>
</dbReference>
<evidence type="ECO:0000313" key="7">
    <source>
        <dbReference type="Proteomes" id="UP001476950"/>
    </source>
</evidence>
<dbReference type="Proteomes" id="UP001476950">
    <property type="component" value="Unassembled WGS sequence"/>
</dbReference>
<dbReference type="Pfam" id="PF17937">
    <property type="entry name" value="TetR_C_28"/>
    <property type="match status" value="1"/>
</dbReference>